<reference evidence="2 3" key="1">
    <citation type="submission" date="2023-01" db="EMBL/GenBank/DDBJ databases">
        <title>Bacillus changyiensis sp. nov., isolated from a coastal deposit.</title>
        <authorList>
            <person name="Xiao G."/>
            <person name="Lai Q."/>
            <person name="Hu Z."/>
            <person name="Shao Z."/>
        </authorList>
    </citation>
    <scope>NUCLEOTIDE SEQUENCE [LARGE SCALE GENOMIC DNA]</scope>
    <source>
        <strain evidence="2 3">CLL-7-23</strain>
    </source>
</reference>
<dbReference type="EMBL" id="JAQKAB010000006">
    <property type="protein sequence ID" value="MDA7027033.1"/>
    <property type="molecule type" value="Genomic_DNA"/>
</dbReference>
<accession>A0ABT4X3Z9</accession>
<comment type="caution">
    <text evidence="2">The sequence shown here is derived from an EMBL/GenBank/DDBJ whole genome shotgun (WGS) entry which is preliminary data.</text>
</comment>
<organism evidence="2 3">
    <name type="scientific">Bacillus changyiensis</name>
    <dbReference type="NCBI Taxonomy" id="3004103"/>
    <lineage>
        <taxon>Bacteria</taxon>
        <taxon>Bacillati</taxon>
        <taxon>Bacillota</taxon>
        <taxon>Bacilli</taxon>
        <taxon>Bacillales</taxon>
        <taxon>Bacillaceae</taxon>
        <taxon>Bacillus</taxon>
    </lineage>
</organism>
<evidence type="ECO:0000256" key="1">
    <source>
        <dbReference type="SAM" id="Phobius"/>
    </source>
</evidence>
<evidence type="ECO:0000313" key="3">
    <source>
        <dbReference type="Proteomes" id="UP001211894"/>
    </source>
</evidence>
<protein>
    <recommendedName>
        <fullName evidence="4">Membrane protein insertion and folding monitor</fullName>
    </recommendedName>
</protein>
<keyword evidence="1" id="KW-0472">Membrane</keyword>
<dbReference type="RefSeq" id="WP_271340890.1">
    <property type="nucleotide sequence ID" value="NZ_JAQKAB010000006.1"/>
</dbReference>
<gene>
    <name evidence="2" type="ORF">PJ311_10475</name>
</gene>
<sequence>MFLESLNDALFLFEFFTIILPALTAIGIALILKDHCYTSEDWKTKRFEVDKTIHFYNKIDNLVIFYHRITLWISKVIRMKAASNDDEDHRSLLLSI</sequence>
<keyword evidence="3" id="KW-1185">Reference proteome</keyword>
<dbReference type="Proteomes" id="UP001211894">
    <property type="component" value="Unassembled WGS sequence"/>
</dbReference>
<feature type="transmembrane region" description="Helical" evidence="1">
    <location>
        <begin position="12"/>
        <end position="32"/>
    </location>
</feature>
<keyword evidence="1" id="KW-0812">Transmembrane</keyword>
<proteinExistence type="predicted"/>
<evidence type="ECO:0000313" key="2">
    <source>
        <dbReference type="EMBL" id="MDA7027033.1"/>
    </source>
</evidence>
<name>A0ABT4X3Z9_9BACI</name>
<keyword evidence="1" id="KW-1133">Transmembrane helix</keyword>
<evidence type="ECO:0008006" key="4">
    <source>
        <dbReference type="Google" id="ProtNLM"/>
    </source>
</evidence>